<gene>
    <name evidence="2" type="ORF">GCM10009839_24290</name>
</gene>
<reference evidence="3" key="1">
    <citation type="journal article" date="2019" name="Int. J. Syst. Evol. Microbiol.">
        <title>The Global Catalogue of Microorganisms (GCM) 10K type strain sequencing project: providing services to taxonomists for standard genome sequencing and annotation.</title>
        <authorList>
            <consortium name="The Broad Institute Genomics Platform"/>
            <consortium name="The Broad Institute Genome Sequencing Center for Infectious Disease"/>
            <person name="Wu L."/>
            <person name="Ma J."/>
        </authorList>
    </citation>
    <scope>NUCLEOTIDE SEQUENCE [LARGE SCALE GENOMIC DNA]</scope>
    <source>
        <strain evidence="3">JCM 16014</strain>
    </source>
</reference>
<dbReference type="Proteomes" id="UP001500751">
    <property type="component" value="Unassembled WGS sequence"/>
</dbReference>
<evidence type="ECO:0000313" key="3">
    <source>
        <dbReference type="Proteomes" id="UP001500751"/>
    </source>
</evidence>
<evidence type="ECO:0000256" key="1">
    <source>
        <dbReference type="SAM" id="MobiDB-lite"/>
    </source>
</evidence>
<evidence type="ECO:0008006" key="4">
    <source>
        <dbReference type="Google" id="ProtNLM"/>
    </source>
</evidence>
<evidence type="ECO:0000313" key="2">
    <source>
        <dbReference type="EMBL" id="GAA2025358.1"/>
    </source>
</evidence>
<protein>
    <recommendedName>
        <fullName evidence="4">Secreted protein</fullName>
    </recommendedName>
</protein>
<accession>A0ABP5FF61</accession>
<sequence length="146" mass="15088">MGLAAAVAAGAAGCGSEMPKGAQRTPCPSGSPLPGGRGESRDYVDLVRFDGRVYYSPSGVGEGLLADPSKRGSWVGTVQCSQAQHDSNRRTEPEWTDPGSTLVPDGGPLYAVAGVPVACQLVATSADGRLHLYTAQEQYRPANCPP</sequence>
<comment type="caution">
    <text evidence="2">The sequence shown here is derived from an EMBL/GenBank/DDBJ whole genome shotgun (WGS) entry which is preliminary data.</text>
</comment>
<keyword evidence="3" id="KW-1185">Reference proteome</keyword>
<name>A0ABP5FF61_9ACTN</name>
<proteinExistence type="predicted"/>
<organism evidence="2 3">
    <name type="scientific">Catenulispora yoronensis</name>
    <dbReference type="NCBI Taxonomy" id="450799"/>
    <lineage>
        <taxon>Bacteria</taxon>
        <taxon>Bacillati</taxon>
        <taxon>Actinomycetota</taxon>
        <taxon>Actinomycetes</taxon>
        <taxon>Catenulisporales</taxon>
        <taxon>Catenulisporaceae</taxon>
        <taxon>Catenulispora</taxon>
    </lineage>
</organism>
<feature type="region of interest" description="Disordered" evidence="1">
    <location>
        <begin position="9"/>
        <end position="41"/>
    </location>
</feature>
<dbReference type="EMBL" id="BAAAQN010000011">
    <property type="protein sequence ID" value="GAA2025358.1"/>
    <property type="molecule type" value="Genomic_DNA"/>
</dbReference>